<gene>
    <name evidence="1" type="ORF">HU200_038605</name>
</gene>
<keyword evidence="2" id="KW-1185">Reference proteome</keyword>
<comment type="caution">
    <text evidence="1">The sequence shown here is derived from an EMBL/GenBank/DDBJ whole genome shotgun (WGS) entry which is preliminary data.</text>
</comment>
<name>A0A835BNR9_9POAL</name>
<accession>A0A835BNR9</accession>
<dbReference type="AlphaFoldDB" id="A0A835BNR9"/>
<dbReference type="Proteomes" id="UP000636709">
    <property type="component" value="Unassembled WGS sequence"/>
</dbReference>
<dbReference type="OrthoDB" id="681034at2759"/>
<reference evidence="1" key="1">
    <citation type="submission" date="2020-07" db="EMBL/GenBank/DDBJ databases">
        <title>Genome sequence and genetic diversity analysis of an under-domesticated orphan crop, white fonio (Digitaria exilis).</title>
        <authorList>
            <person name="Bennetzen J.L."/>
            <person name="Chen S."/>
            <person name="Ma X."/>
            <person name="Wang X."/>
            <person name="Yssel A.E.J."/>
            <person name="Chaluvadi S.R."/>
            <person name="Johnson M."/>
            <person name="Gangashetty P."/>
            <person name="Hamidou F."/>
            <person name="Sanogo M.D."/>
            <person name="Zwaenepoel A."/>
            <person name="Wallace J."/>
            <person name="Van De Peer Y."/>
            <person name="Van Deynze A."/>
        </authorList>
    </citation>
    <scope>NUCLEOTIDE SEQUENCE</scope>
    <source>
        <tissue evidence="1">Leaves</tissue>
    </source>
</reference>
<organism evidence="1 2">
    <name type="scientific">Digitaria exilis</name>
    <dbReference type="NCBI Taxonomy" id="1010633"/>
    <lineage>
        <taxon>Eukaryota</taxon>
        <taxon>Viridiplantae</taxon>
        <taxon>Streptophyta</taxon>
        <taxon>Embryophyta</taxon>
        <taxon>Tracheophyta</taxon>
        <taxon>Spermatophyta</taxon>
        <taxon>Magnoliopsida</taxon>
        <taxon>Liliopsida</taxon>
        <taxon>Poales</taxon>
        <taxon>Poaceae</taxon>
        <taxon>PACMAD clade</taxon>
        <taxon>Panicoideae</taxon>
        <taxon>Panicodae</taxon>
        <taxon>Paniceae</taxon>
        <taxon>Anthephorinae</taxon>
        <taxon>Digitaria</taxon>
    </lineage>
</organism>
<protein>
    <submittedName>
        <fullName evidence="1">Uncharacterized protein</fullName>
    </submittedName>
</protein>
<dbReference type="EMBL" id="JACEFO010001921">
    <property type="protein sequence ID" value="KAF8693960.1"/>
    <property type="molecule type" value="Genomic_DNA"/>
</dbReference>
<proteinExistence type="predicted"/>
<evidence type="ECO:0000313" key="2">
    <source>
        <dbReference type="Proteomes" id="UP000636709"/>
    </source>
</evidence>
<evidence type="ECO:0000313" key="1">
    <source>
        <dbReference type="EMBL" id="KAF8693960.1"/>
    </source>
</evidence>
<sequence>MIYTTWNIWKERNQRVFEGISATPQRVLSLIKNEMNLRSSACAVNVSPNVS</sequence>